<evidence type="ECO:0000256" key="1">
    <source>
        <dbReference type="ARBA" id="ARBA00000681"/>
    </source>
</evidence>
<keyword evidence="7 9" id="KW-0326">Glycosidase</keyword>
<dbReference type="STRING" id="48256.CLHUN_05090"/>
<evidence type="ECO:0000313" key="11">
    <source>
        <dbReference type="EMBL" id="OPX46034.1"/>
    </source>
</evidence>
<dbReference type="PRINTS" id="PR00134">
    <property type="entry name" value="GLHYDRLASE10"/>
</dbReference>
<dbReference type="PROSITE" id="PS51760">
    <property type="entry name" value="GH10_2"/>
    <property type="match status" value="1"/>
</dbReference>
<organism evidence="11 12">
    <name type="scientific">Ruminiclostridium hungatei</name>
    <name type="common">Clostridium hungatei</name>
    <dbReference type="NCBI Taxonomy" id="48256"/>
    <lineage>
        <taxon>Bacteria</taxon>
        <taxon>Bacillati</taxon>
        <taxon>Bacillota</taxon>
        <taxon>Clostridia</taxon>
        <taxon>Eubacteriales</taxon>
        <taxon>Oscillospiraceae</taxon>
        <taxon>Ruminiclostridium</taxon>
    </lineage>
</organism>
<evidence type="ECO:0000256" key="9">
    <source>
        <dbReference type="RuleBase" id="RU361174"/>
    </source>
</evidence>
<feature type="domain" description="GH10" evidence="10">
    <location>
        <begin position="57"/>
        <end position="363"/>
    </location>
</feature>
<keyword evidence="4" id="KW-0732">Signal</keyword>
<evidence type="ECO:0000259" key="10">
    <source>
        <dbReference type="PROSITE" id="PS51760"/>
    </source>
</evidence>
<comment type="caution">
    <text evidence="11">The sequence shown here is derived from an EMBL/GenBank/DDBJ whole genome shotgun (WGS) entry which is preliminary data.</text>
</comment>
<proteinExistence type="inferred from homology"/>
<evidence type="ECO:0000256" key="3">
    <source>
        <dbReference type="ARBA" id="ARBA00022651"/>
    </source>
</evidence>
<dbReference type="PANTHER" id="PTHR31490">
    <property type="entry name" value="GLYCOSYL HYDROLASE"/>
    <property type="match status" value="1"/>
</dbReference>
<keyword evidence="6 9" id="KW-0119">Carbohydrate metabolism</keyword>
<gene>
    <name evidence="11" type="ORF">CLHUN_05090</name>
</gene>
<evidence type="ECO:0000313" key="12">
    <source>
        <dbReference type="Proteomes" id="UP000191554"/>
    </source>
</evidence>
<keyword evidence="8 9" id="KW-0624">Polysaccharide degradation</keyword>
<dbReference type="Proteomes" id="UP000191554">
    <property type="component" value="Unassembled WGS sequence"/>
</dbReference>
<dbReference type="RefSeq" id="WP_207559128.1">
    <property type="nucleotide sequence ID" value="NZ_MZGX01000002.1"/>
</dbReference>
<comment type="catalytic activity">
    <reaction evidence="1 9">
        <text>Endohydrolysis of (1-&gt;4)-beta-D-xylosidic linkages in xylans.</text>
        <dbReference type="EC" id="3.2.1.8"/>
    </reaction>
</comment>
<evidence type="ECO:0000256" key="8">
    <source>
        <dbReference type="ARBA" id="ARBA00023326"/>
    </source>
</evidence>
<name>A0A1V4SQB0_RUMHU</name>
<dbReference type="EC" id="3.2.1.8" evidence="9"/>
<dbReference type="Pfam" id="PF00331">
    <property type="entry name" value="Glyco_hydro_10"/>
    <property type="match status" value="1"/>
</dbReference>
<sequence>MHLNNLTGNMNKLKHRMGTREIKLLSTGGNPIQNKEVKVAQTKHKFLFGCSEFSSLSYRNNELEGEAREKAEERFEKFFQLFNFATLPFYWHNFERTKGSPDTKRLRQAAQWMTSKGVKLKGHPLCWHTLAAPWLMEMNNADILKAQLERIHREVTGFKGLIDTWDVINEVVIMPIFDKYDNGITRICKEMGRIKLVREVFEAAKQANPEATLLINDFNTSESYDILIEGLLEAGIPIDAIGIQSHMHQGYWGVEKTLEVLERFYRFKLPIHFTENTIVSGHIMPPEIDDLNDYKIAQWPTTPEGEARQAEETVLHYTTLFSHPSVESITWWDFVDGLWLGAPSGFITRDNRAKPVYDEIRKLIKGDWWTGEVTAVSDETGSLHVTGFMGDYELEYQGKKLVFAIDRQNEPLTFEI</sequence>
<evidence type="ECO:0000256" key="2">
    <source>
        <dbReference type="ARBA" id="ARBA00007495"/>
    </source>
</evidence>
<reference evidence="11 12" key="1">
    <citation type="submission" date="2017-03" db="EMBL/GenBank/DDBJ databases">
        <title>Genome sequence of Clostridium hungatei DSM 14427.</title>
        <authorList>
            <person name="Poehlein A."/>
            <person name="Daniel R."/>
        </authorList>
    </citation>
    <scope>NUCLEOTIDE SEQUENCE [LARGE SCALE GENOMIC DNA]</scope>
    <source>
        <strain evidence="11 12">DSM 14427</strain>
    </source>
</reference>
<keyword evidence="5 9" id="KW-0378">Hydrolase</keyword>
<dbReference type="EMBL" id="MZGX01000002">
    <property type="protein sequence ID" value="OPX46034.1"/>
    <property type="molecule type" value="Genomic_DNA"/>
</dbReference>
<dbReference type="PANTHER" id="PTHR31490:SF88">
    <property type="entry name" value="BETA-XYLANASE"/>
    <property type="match status" value="1"/>
</dbReference>
<dbReference type="GO" id="GO:0045493">
    <property type="term" value="P:xylan catabolic process"/>
    <property type="evidence" value="ECO:0007669"/>
    <property type="project" value="UniProtKB-KW"/>
</dbReference>
<comment type="similarity">
    <text evidence="2 9">Belongs to the glycosyl hydrolase 10 (cellulase F) family.</text>
</comment>
<dbReference type="InterPro" id="IPR044846">
    <property type="entry name" value="GH10"/>
</dbReference>
<dbReference type="InterPro" id="IPR001000">
    <property type="entry name" value="GH10_dom"/>
</dbReference>
<dbReference type="SMART" id="SM00633">
    <property type="entry name" value="Glyco_10"/>
    <property type="match status" value="1"/>
</dbReference>
<dbReference type="InterPro" id="IPR017853">
    <property type="entry name" value="GH"/>
</dbReference>
<evidence type="ECO:0000256" key="6">
    <source>
        <dbReference type="ARBA" id="ARBA00023277"/>
    </source>
</evidence>
<dbReference type="AlphaFoldDB" id="A0A1V4SQB0"/>
<dbReference type="Gene3D" id="3.20.20.80">
    <property type="entry name" value="Glycosidases"/>
    <property type="match status" value="1"/>
</dbReference>
<dbReference type="SUPFAM" id="SSF51445">
    <property type="entry name" value="(Trans)glycosidases"/>
    <property type="match status" value="1"/>
</dbReference>
<accession>A0A1V4SQB0</accession>
<evidence type="ECO:0000256" key="5">
    <source>
        <dbReference type="ARBA" id="ARBA00022801"/>
    </source>
</evidence>
<keyword evidence="3 11" id="KW-0858">Xylan degradation</keyword>
<protein>
    <recommendedName>
        <fullName evidence="9">Beta-xylanase</fullName>
        <ecNumber evidence="9">3.2.1.8</ecNumber>
    </recommendedName>
</protein>
<evidence type="ECO:0000256" key="7">
    <source>
        <dbReference type="ARBA" id="ARBA00023295"/>
    </source>
</evidence>
<keyword evidence="12" id="KW-1185">Reference proteome</keyword>
<evidence type="ECO:0000256" key="4">
    <source>
        <dbReference type="ARBA" id="ARBA00022729"/>
    </source>
</evidence>
<dbReference type="GO" id="GO:0031176">
    <property type="term" value="F:endo-1,4-beta-xylanase activity"/>
    <property type="evidence" value="ECO:0007669"/>
    <property type="project" value="UniProtKB-EC"/>
</dbReference>